<comment type="subcellular location">
    <subcellularLocation>
        <location evidence="2">Endoplasmic reticulum</location>
    </subcellularLocation>
    <subcellularLocation>
        <location evidence="1 8">Golgi apparatus</location>
        <location evidence="1 8">cis-Golgi network</location>
    </subcellularLocation>
</comment>
<proteinExistence type="inferred from homology"/>
<comment type="subunit">
    <text evidence="8">Homodimer.</text>
</comment>
<comment type="function">
    <text evidence="8">May play a role in vesicular transport from endoplasmic reticulum to Golgi.</text>
</comment>
<dbReference type="AlphaFoldDB" id="A0A8B8KSR0"/>
<evidence type="ECO:0000256" key="5">
    <source>
        <dbReference type="ARBA" id="ARBA00022824"/>
    </source>
</evidence>
<organism evidence="9 10">
    <name type="scientific">Abrus precatorius</name>
    <name type="common">Indian licorice</name>
    <name type="synonym">Glycine abrus</name>
    <dbReference type="NCBI Taxonomy" id="3816"/>
    <lineage>
        <taxon>Eukaryota</taxon>
        <taxon>Viridiplantae</taxon>
        <taxon>Streptophyta</taxon>
        <taxon>Embryophyta</taxon>
        <taxon>Tracheophyta</taxon>
        <taxon>Spermatophyta</taxon>
        <taxon>Magnoliopsida</taxon>
        <taxon>eudicotyledons</taxon>
        <taxon>Gunneridae</taxon>
        <taxon>Pentapetalae</taxon>
        <taxon>rosids</taxon>
        <taxon>fabids</taxon>
        <taxon>Fabales</taxon>
        <taxon>Fabaceae</taxon>
        <taxon>Papilionoideae</taxon>
        <taxon>50 kb inversion clade</taxon>
        <taxon>NPAAA clade</taxon>
        <taxon>indigoferoid/millettioid clade</taxon>
        <taxon>Abreae</taxon>
        <taxon>Abrus</taxon>
    </lineage>
</organism>
<keyword evidence="7 8" id="KW-0333">Golgi apparatus</keyword>
<dbReference type="GO" id="GO:0005794">
    <property type="term" value="C:Golgi apparatus"/>
    <property type="evidence" value="ECO:0007669"/>
    <property type="project" value="UniProtKB-SubCell"/>
</dbReference>
<protein>
    <recommendedName>
        <fullName evidence="8">Trafficking protein particle complex subunit</fullName>
    </recommendedName>
</protein>
<name>A0A8B8KSR0_ABRPR</name>
<dbReference type="OrthoDB" id="10262857at2759"/>
<gene>
    <name evidence="10" type="primary">LOC113858102</name>
</gene>
<dbReference type="CDD" id="cd14942">
    <property type="entry name" value="TRAPPC3_bet3"/>
    <property type="match status" value="1"/>
</dbReference>
<sequence>MAPVVPRSGDAIFANVERVNAELFTLTYGAIVRQLLTDLEEVEEVNKQLDQMYNSEYLSFLLLEWGYNIGIRLIDEFLAKSNVSRCVDFRETTDVIAKVGFKMFLGVTASVTNWDADGTCCSIVLEDNPLVDFVELPDTCQGLYYCNILSGVIRGALDMVSMKTEVTWIRDVLRGDDVFELQVKLLKQVPEEYPYKDDE</sequence>
<evidence type="ECO:0000256" key="3">
    <source>
        <dbReference type="ARBA" id="ARBA00006218"/>
    </source>
</evidence>
<dbReference type="KEGG" id="aprc:113858102"/>
<evidence type="ECO:0000256" key="8">
    <source>
        <dbReference type="PIRNR" id="PIRNR018293"/>
    </source>
</evidence>
<dbReference type="SUPFAM" id="SSF111126">
    <property type="entry name" value="Ligand-binding domain in the NO signalling and Golgi transport"/>
    <property type="match status" value="1"/>
</dbReference>
<evidence type="ECO:0000256" key="4">
    <source>
        <dbReference type="ARBA" id="ARBA00022448"/>
    </source>
</evidence>
<keyword evidence="9" id="KW-1185">Reference proteome</keyword>
<dbReference type="GO" id="GO:0005783">
    <property type="term" value="C:endoplasmic reticulum"/>
    <property type="evidence" value="ECO:0007669"/>
    <property type="project" value="UniProtKB-SubCell"/>
</dbReference>
<evidence type="ECO:0000256" key="6">
    <source>
        <dbReference type="ARBA" id="ARBA00022892"/>
    </source>
</evidence>
<evidence type="ECO:0000256" key="7">
    <source>
        <dbReference type="ARBA" id="ARBA00023034"/>
    </source>
</evidence>
<evidence type="ECO:0000313" key="9">
    <source>
        <dbReference type="Proteomes" id="UP000694853"/>
    </source>
</evidence>
<dbReference type="GeneID" id="113858102"/>
<dbReference type="Pfam" id="PF04051">
    <property type="entry name" value="TRAPP"/>
    <property type="match status" value="1"/>
</dbReference>
<keyword evidence="4 8" id="KW-0813">Transport</keyword>
<accession>A0A8B8KSR0</accession>
<evidence type="ECO:0000256" key="1">
    <source>
        <dbReference type="ARBA" id="ARBA00004222"/>
    </source>
</evidence>
<comment type="similarity">
    <text evidence="3 8">Belongs to the TRAPP small subunits family. BET3 subfamily.</text>
</comment>
<dbReference type="PANTHER" id="PTHR13048">
    <property type="entry name" value="TRAFFICKING PROTEIN PARTICLE COMPLEX SUBUNIT 3"/>
    <property type="match status" value="1"/>
</dbReference>
<reference evidence="9" key="1">
    <citation type="journal article" date="2019" name="Toxins">
        <title>Detection of Abrin-Like and Prepropulchellin-Like Toxin Genes and Transcripts Using Whole Genome Sequencing and Full-Length Transcript Sequencing of Abrus precatorius.</title>
        <authorList>
            <person name="Hovde B.T."/>
            <person name="Daligault H.E."/>
            <person name="Hanschen E.R."/>
            <person name="Kunde Y.A."/>
            <person name="Johnson M.B."/>
            <person name="Starkenburg S.R."/>
            <person name="Johnson S.L."/>
        </authorList>
    </citation>
    <scope>NUCLEOTIDE SEQUENCE [LARGE SCALE GENOMIC DNA]</scope>
</reference>
<evidence type="ECO:0000313" key="10">
    <source>
        <dbReference type="RefSeq" id="XP_027346363.1"/>
    </source>
</evidence>
<dbReference type="RefSeq" id="XP_027346363.1">
    <property type="nucleotide sequence ID" value="XM_027490562.1"/>
</dbReference>
<dbReference type="InterPro" id="IPR007194">
    <property type="entry name" value="TRAPP_component"/>
</dbReference>
<keyword evidence="6 8" id="KW-0931">ER-Golgi transport</keyword>
<dbReference type="InterPro" id="IPR024096">
    <property type="entry name" value="NO_sig/Golgi_transp_ligand-bd"/>
</dbReference>
<reference evidence="10" key="2">
    <citation type="submission" date="2025-08" db="UniProtKB">
        <authorList>
            <consortium name="RefSeq"/>
        </authorList>
    </citation>
    <scope>IDENTIFICATION</scope>
    <source>
        <tissue evidence="10">Young leaves</tissue>
    </source>
</reference>
<dbReference type="PIRSF" id="PIRSF018293">
    <property type="entry name" value="TRAPP_I_complex_Bet3"/>
    <property type="match status" value="1"/>
</dbReference>
<dbReference type="GO" id="GO:0030008">
    <property type="term" value="C:TRAPP complex"/>
    <property type="evidence" value="ECO:0007669"/>
    <property type="project" value="InterPro"/>
</dbReference>
<dbReference type="GO" id="GO:0048193">
    <property type="term" value="P:Golgi vesicle transport"/>
    <property type="evidence" value="ECO:0007669"/>
    <property type="project" value="InterPro"/>
</dbReference>
<dbReference type="InterPro" id="IPR016721">
    <property type="entry name" value="Bet3"/>
</dbReference>
<keyword evidence="5" id="KW-0256">Endoplasmic reticulum</keyword>
<evidence type="ECO:0000256" key="2">
    <source>
        <dbReference type="ARBA" id="ARBA00004240"/>
    </source>
</evidence>
<dbReference type="Gene3D" id="3.30.1380.20">
    <property type="entry name" value="Trafficking protein particle complex subunit 3"/>
    <property type="match status" value="1"/>
</dbReference>
<dbReference type="Proteomes" id="UP000694853">
    <property type="component" value="Unplaced"/>
</dbReference>
<dbReference type="FunFam" id="3.30.1380.20:FF:000006">
    <property type="entry name" value="Trafficking protein particle complex subunit"/>
    <property type="match status" value="1"/>
</dbReference>